<sequence>MEVLTLLNEIKHGGIQVVFTVQEEIGLLGAKQIKKSWVNADLGFVLDGGAVDTLCLKAPTQYNLSAEIIGKSAHAGVHPEDGINAIKVASEAISKMKIGRIDHETTSNIGIISGGSATNIVPDKVIIKGEARSHNKQKLRAQVKHMERSLSKACYKRKAKLKINVDNMYNSFKLDENDLCVKIAKKALINMRIKPHLKATGGGSDANIFNELGIKTLIIGVGAHKVHTKNECIAINDLFAGAKLLLEIIKENYARKNH</sequence>
<comment type="caution">
    <text evidence="4">The sequence shown here is derived from an EMBL/GenBank/DDBJ whole genome shotgun (WGS) entry which is preliminary data.</text>
</comment>
<reference evidence="4 5" key="1">
    <citation type="submission" date="2019-12" db="EMBL/GenBank/DDBJ databases">
        <authorList>
            <person name="Wolfe R."/>
            <person name="Danczak R."/>
            <person name="Wilkins M."/>
        </authorList>
    </citation>
    <scope>NUCLEOTIDE SEQUENCE [LARGE SCALE GENOMIC DNA]</scope>
    <source>
        <strain evidence="4">X2_MaxBin.013</strain>
    </source>
</reference>
<dbReference type="InterPro" id="IPR036264">
    <property type="entry name" value="Bact_exopeptidase_dim_dom"/>
</dbReference>
<organism evidence="4 5">
    <name type="scientific">Candidatus Saganbacteria bacterium</name>
    <dbReference type="NCBI Taxonomy" id="2575572"/>
    <lineage>
        <taxon>Bacteria</taxon>
        <taxon>Bacillati</taxon>
        <taxon>Saganbacteria</taxon>
    </lineage>
</organism>
<proteinExistence type="predicted"/>
<evidence type="ECO:0000313" key="5">
    <source>
        <dbReference type="Proteomes" id="UP000488506"/>
    </source>
</evidence>
<dbReference type="Pfam" id="PF01546">
    <property type="entry name" value="Peptidase_M20"/>
    <property type="match status" value="1"/>
</dbReference>
<dbReference type="GO" id="GO:0016787">
    <property type="term" value="F:hydrolase activity"/>
    <property type="evidence" value="ECO:0007669"/>
    <property type="project" value="InterPro"/>
</dbReference>
<evidence type="ECO:0000259" key="3">
    <source>
        <dbReference type="Pfam" id="PF07687"/>
    </source>
</evidence>
<dbReference type="Gene3D" id="3.40.630.10">
    <property type="entry name" value="Zn peptidases"/>
    <property type="match status" value="1"/>
</dbReference>
<dbReference type="Pfam" id="PF07687">
    <property type="entry name" value="M20_dimer"/>
    <property type="match status" value="1"/>
</dbReference>
<evidence type="ECO:0000313" key="4">
    <source>
        <dbReference type="EMBL" id="KAF0133739.1"/>
    </source>
</evidence>
<dbReference type="InterPro" id="IPR011650">
    <property type="entry name" value="Peptidase_M20_dimer"/>
</dbReference>
<dbReference type="Proteomes" id="UP000488506">
    <property type="component" value="Unassembled WGS sequence"/>
</dbReference>
<dbReference type="Gene3D" id="3.30.70.360">
    <property type="match status" value="1"/>
</dbReference>
<evidence type="ECO:0000256" key="1">
    <source>
        <dbReference type="ARBA" id="ARBA00001947"/>
    </source>
</evidence>
<evidence type="ECO:0000256" key="2">
    <source>
        <dbReference type="ARBA" id="ARBA00022833"/>
    </source>
</evidence>
<dbReference type="SUPFAM" id="SSF53187">
    <property type="entry name" value="Zn-dependent exopeptidases"/>
    <property type="match status" value="1"/>
</dbReference>
<feature type="domain" description="Peptidase M20 dimerisation" evidence="3">
    <location>
        <begin position="67"/>
        <end position="156"/>
    </location>
</feature>
<keyword evidence="2" id="KW-0862">Zinc</keyword>
<dbReference type="PANTHER" id="PTHR42994:SF2">
    <property type="entry name" value="PEPTIDASE"/>
    <property type="match status" value="1"/>
</dbReference>
<dbReference type="InterPro" id="IPR002933">
    <property type="entry name" value="Peptidase_M20"/>
</dbReference>
<dbReference type="EMBL" id="WPAF01000019">
    <property type="protein sequence ID" value="KAF0133739.1"/>
    <property type="molecule type" value="Genomic_DNA"/>
</dbReference>
<accession>A0A833L348</accession>
<name>A0A833L348_UNCSA</name>
<dbReference type="AlphaFoldDB" id="A0A833L348"/>
<protein>
    <submittedName>
        <fullName evidence="4">Peptidase T-like protein</fullName>
    </submittedName>
</protein>
<gene>
    <name evidence="4" type="ORF">FD145_1129</name>
</gene>
<dbReference type="SUPFAM" id="SSF55031">
    <property type="entry name" value="Bacterial exopeptidase dimerisation domain"/>
    <property type="match status" value="1"/>
</dbReference>
<dbReference type="PANTHER" id="PTHR42994">
    <property type="entry name" value="PEPTIDASE T"/>
    <property type="match status" value="1"/>
</dbReference>
<comment type="cofactor">
    <cofactor evidence="1">
        <name>Zn(2+)</name>
        <dbReference type="ChEBI" id="CHEBI:29105"/>
    </cofactor>
</comment>